<evidence type="ECO:0000259" key="10">
    <source>
        <dbReference type="Pfam" id="PF16178"/>
    </source>
</evidence>
<name>A0A7N5P6V7_AILME</name>
<evidence type="ECO:0000256" key="5">
    <source>
        <dbReference type="ARBA" id="ARBA00022989"/>
    </source>
</evidence>
<evidence type="ECO:0000313" key="12">
    <source>
        <dbReference type="Proteomes" id="UP000008912"/>
    </source>
</evidence>
<protein>
    <recommendedName>
        <fullName evidence="8">Anoctamin</fullName>
    </recommendedName>
</protein>
<evidence type="ECO:0000256" key="3">
    <source>
        <dbReference type="ARBA" id="ARBA00022475"/>
    </source>
</evidence>
<evidence type="ECO:0000256" key="2">
    <source>
        <dbReference type="ARBA" id="ARBA00009671"/>
    </source>
</evidence>
<evidence type="ECO:0000313" key="11">
    <source>
        <dbReference type="Ensembl" id="ENSAMEP00000037608.1"/>
    </source>
</evidence>
<accession>A0A7N5P6V7</accession>
<keyword evidence="4 8" id="KW-0812">Transmembrane</keyword>
<keyword evidence="7" id="KW-0325">Glycoprotein</keyword>
<dbReference type="InterPro" id="IPR049452">
    <property type="entry name" value="Anoctamin_TM"/>
</dbReference>
<dbReference type="Ensembl" id="ENSAMET00000048370.1">
    <property type="protein sequence ID" value="ENSAMEP00000037608.1"/>
    <property type="gene ID" value="ENSAMEG00000014730.2"/>
</dbReference>
<evidence type="ECO:0000256" key="1">
    <source>
        <dbReference type="ARBA" id="ARBA00004651"/>
    </source>
</evidence>
<evidence type="ECO:0000256" key="8">
    <source>
        <dbReference type="RuleBase" id="RU280814"/>
    </source>
</evidence>
<dbReference type="GeneTree" id="ENSGT00940000155692"/>
<dbReference type="Proteomes" id="UP000008912">
    <property type="component" value="Unassembled WGS sequence"/>
</dbReference>
<keyword evidence="3" id="KW-1003">Cell membrane</keyword>
<organism evidence="11 12">
    <name type="scientific">Ailuropoda melanoleuca</name>
    <name type="common">Giant panda</name>
    <dbReference type="NCBI Taxonomy" id="9646"/>
    <lineage>
        <taxon>Eukaryota</taxon>
        <taxon>Metazoa</taxon>
        <taxon>Chordata</taxon>
        <taxon>Craniata</taxon>
        <taxon>Vertebrata</taxon>
        <taxon>Euteleostomi</taxon>
        <taxon>Mammalia</taxon>
        <taxon>Eutheria</taxon>
        <taxon>Laurasiatheria</taxon>
        <taxon>Carnivora</taxon>
        <taxon>Caniformia</taxon>
        <taxon>Ursidae</taxon>
        <taxon>Ailuropoda</taxon>
    </lineage>
</organism>
<dbReference type="Pfam" id="PF16178">
    <property type="entry name" value="Anoct_dimer"/>
    <property type="match status" value="1"/>
</dbReference>
<feature type="transmembrane region" description="Helical" evidence="8">
    <location>
        <begin position="342"/>
        <end position="375"/>
    </location>
</feature>
<feature type="domain" description="Anoctamin dimerisation" evidence="10">
    <location>
        <begin position="22"/>
        <end position="239"/>
    </location>
</feature>
<dbReference type="GO" id="GO:0005886">
    <property type="term" value="C:plasma membrane"/>
    <property type="evidence" value="ECO:0007669"/>
    <property type="project" value="UniProtKB-SubCell"/>
</dbReference>
<keyword evidence="6 8" id="KW-0472">Membrane</keyword>
<feature type="transmembrane region" description="Helical" evidence="8">
    <location>
        <begin position="716"/>
        <end position="737"/>
    </location>
</feature>
<dbReference type="Pfam" id="PF04547">
    <property type="entry name" value="Anoctamin"/>
    <property type="match status" value="1"/>
</dbReference>
<proteinExistence type="inferred from homology"/>
<dbReference type="PANTHER" id="PTHR12308:SF23">
    <property type="entry name" value="ANOCTAMIN-5"/>
    <property type="match status" value="1"/>
</dbReference>
<evidence type="ECO:0000256" key="4">
    <source>
        <dbReference type="ARBA" id="ARBA00022692"/>
    </source>
</evidence>
<keyword evidence="12" id="KW-1185">Reference proteome</keyword>
<evidence type="ECO:0000259" key="9">
    <source>
        <dbReference type="Pfam" id="PF04547"/>
    </source>
</evidence>
<dbReference type="AlphaFoldDB" id="A0A7N5P6V7"/>
<keyword evidence="5 8" id="KW-1133">Transmembrane helix</keyword>
<reference evidence="11" key="2">
    <citation type="submission" date="2025-08" db="UniProtKB">
        <authorList>
            <consortium name="Ensembl"/>
        </authorList>
    </citation>
    <scope>IDENTIFICATION</scope>
</reference>
<dbReference type="PANTHER" id="PTHR12308">
    <property type="entry name" value="ANOCTAMIN"/>
    <property type="match status" value="1"/>
</dbReference>
<reference evidence="11 12" key="1">
    <citation type="journal article" date="2010" name="Nature">
        <title>The sequence and de novo assembly of the giant panda genome.</title>
        <authorList>
            <person name="Li R."/>
            <person name="Fan W."/>
            <person name="Tian G."/>
            <person name="Zhu H."/>
            <person name="He L."/>
            <person name="Cai J."/>
            <person name="Huang Q."/>
            <person name="Cai Q."/>
            <person name="Li B."/>
            <person name="Bai Y."/>
            <person name="Zhang Z."/>
            <person name="Zhang Y."/>
            <person name="Wang W."/>
            <person name="Li J."/>
            <person name="Wei F."/>
            <person name="Li H."/>
            <person name="Jian M."/>
            <person name="Li J."/>
            <person name="Zhang Z."/>
            <person name="Nielsen R."/>
            <person name="Li D."/>
            <person name="Gu W."/>
            <person name="Yang Z."/>
            <person name="Xuan Z."/>
            <person name="Ryder O.A."/>
            <person name="Leung F.C."/>
            <person name="Zhou Y."/>
            <person name="Cao J."/>
            <person name="Sun X."/>
            <person name="Fu Y."/>
            <person name="Fang X."/>
            <person name="Guo X."/>
            <person name="Wang B."/>
            <person name="Hou R."/>
            <person name="Shen F."/>
            <person name="Mu B."/>
            <person name="Ni P."/>
            <person name="Lin R."/>
            <person name="Qian W."/>
            <person name="Wang G."/>
            <person name="Yu C."/>
            <person name="Nie W."/>
            <person name="Wang J."/>
            <person name="Wu Z."/>
            <person name="Liang H."/>
            <person name="Min J."/>
            <person name="Wu Q."/>
            <person name="Cheng S."/>
            <person name="Ruan J."/>
            <person name="Wang M."/>
            <person name="Shi Z."/>
            <person name="Wen M."/>
            <person name="Liu B."/>
            <person name="Ren X."/>
            <person name="Zheng H."/>
            <person name="Dong D."/>
            <person name="Cook K."/>
            <person name="Shan G."/>
            <person name="Zhang H."/>
            <person name="Kosiol C."/>
            <person name="Xie X."/>
            <person name="Lu Z."/>
            <person name="Zheng H."/>
            <person name="Li Y."/>
            <person name="Steiner C.C."/>
            <person name="Lam T.T."/>
            <person name="Lin S."/>
            <person name="Zhang Q."/>
            <person name="Li G."/>
            <person name="Tian J."/>
            <person name="Gong T."/>
            <person name="Liu H."/>
            <person name="Zhang D."/>
            <person name="Fang L."/>
            <person name="Ye C."/>
            <person name="Zhang J."/>
            <person name="Hu W."/>
            <person name="Xu A."/>
            <person name="Ren Y."/>
            <person name="Zhang G."/>
            <person name="Bruford M.W."/>
            <person name="Li Q."/>
            <person name="Ma L."/>
            <person name="Guo Y."/>
            <person name="An N."/>
            <person name="Hu Y."/>
            <person name="Zheng Y."/>
            <person name="Shi Y."/>
            <person name="Li Z."/>
            <person name="Liu Q."/>
            <person name="Chen Y."/>
            <person name="Zhao J."/>
            <person name="Qu N."/>
            <person name="Zhao S."/>
            <person name="Tian F."/>
            <person name="Wang X."/>
            <person name="Wang H."/>
            <person name="Xu L."/>
            <person name="Liu X."/>
            <person name="Vinar T."/>
            <person name="Wang Y."/>
            <person name="Lam T.W."/>
            <person name="Yiu S.M."/>
            <person name="Liu S."/>
            <person name="Zhang H."/>
            <person name="Li D."/>
            <person name="Huang Y."/>
            <person name="Wang X."/>
            <person name="Yang G."/>
            <person name="Jiang Z."/>
            <person name="Wang J."/>
            <person name="Qin N."/>
            <person name="Li L."/>
            <person name="Li J."/>
            <person name="Bolund L."/>
            <person name="Kristiansen K."/>
            <person name="Wong G.K."/>
            <person name="Olson M."/>
            <person name="Zhang X."/>
            <person name="Li S."/>
            <person name="Yang H."/>
            <person name="Wang J."/>
            <person name="Wang J."/>
        </authorList>
    </citation>
    <scope>NUCLEOTIDE SEQUENCE [LARGE SCALE GENOMIC DNA]</scope>
</reference>
<feature type="domain" description="Anoctamin transmembrane" evidence="9">
    <location>
        <begin position="270"/>
        <end position="751"/>
    </location>
</feature>
<comment type="similarity">
    <text evidence="2 8">Belongs to the anoctamin family.</text>
</comment>
<sequence length="796" mass="94092">QRWCHSCLLQFKKDEQSKDSIFFRDGVRQIDFVLSYVDDIKKEAELKAERRKEFEQNLRKTGLELEVEDKRNSEDGRTYFVKIHAPWEVLVTYAEVLGIKMPIKESDIPPAENIPFSYMLGPLKLPKNVRHPRPEYFTAQFTRHRQELFLIEDESSFFPSSSRNRIVYYILSRCPFGIEDGKKKFGIERLLTSNTYSSAYPLHDGQYWKPSEPPNPVNERYILCQNWARFSYFYKEQPLDLVRRENTKACFQNLCFMNQFTVNILQYLNFELCWGTVTLFLEFWKQRQARMEYEWDLVDFEEEQQQLQLRPEFEAMCKHRKMNAVTKEMEPYMPLWNRLPWYFLSGATVTLWMALVIACMVAVIVYRLSVFATFASFMESEASLKHVKSFLTPQITTSLTGSCLNFIVILILNFFYEKISAWITKMEIPRTYQEYESSLTLKMFLFQFVNFYSSCFYVAFFKGKFVGYPGKYTYLFNVWRSEECDPGGCLIELTTQLTIIMTGKQIFGNVKEAIYPMVLNWWRRRKARTNSEKLYSRWEQDHDLETFGSLGLFYEYLETVIQFGFVTLFVASFPLAPLLALLNNIIEIRVDAWKLTTQYRRPVAAKAHSIGVWQDILYGMAVLSVATNAFIVAFTSDIIPRLVYYYAYSTDATEPMKGYVNDSLSTFLIADFPNHTAPSEKRDFVTCRYRDYRYPPDHDQKYFHNMQYWHVLAAKMTFIIVMEHVVFLVKFLLAWMIPDVPKDVLDRIKREKLMTIKILHDFELNKLKENLRINSSELAKQVLIQENKAQLAKSTV</sequence>
<comment type="caution">
    <text evidence="8">Lacks conserved residue(s) required for the propagation of feature annotation.</text>
</comment>
<dbReference type="GO" id="GO:0005254">
    <property type="term" value="F:chloride channel activity"/>
    <property type="evidence" value="ECO:0007669"/>
    <property type="project" value="TreeGrafter"/>
</dbReference>
<feature type="transmembrane region" description="Helical" evidence="8">
    <location>
        <begin position="395"/>
        <end position="416"/>
    </location>
</feature>
<gene>
    <name evidence="11" type="primary">ANO5</name>
</gene>
<reference evidence="11" key="3">
    <citation type="submission" date="2025-09" db="UniProtKB">
        <authorList>
            <consortium name="Ensembl"/>
        </authorList>
    </citation>
    <scope>IDENTIFICATION</scope>
</reference>
<dbReference type="InterPro" id="IPR007632">
    <property type="entry name" value="Anoctamin"/>
</dbReference>
<comment type="subcellular location">
    <subcellularLocation>
        <location evidence="1">Cell membrane</location>
        <topology evidence="1">Multi-pass membrane protein</topology>
    </subcellularLocation>
    <subcellularLocation>
        <location evidence="8">Membrane</location>
        <topology evidence="8">Multi-pass membrane protein</topology>
    </subcellularLocation>
</comment>
<evidence type="ECO:0000256" key="7">
    <source>
        <dbReference type="ARBA" id="ARBA00023180"/>
    </source>
</evidence>
<feature type="transmembrane region" description="Helical" evidence="8">
    <location>
        <begin position="439"/>
        <end position="460"/>
    </location>
</feature>
<dbReference type="GO" id="GO:0046983">
    <property type="term" value="F:protein dimerization activity"/>
    <property type="evidence" value="ECO:0007669"/>
    <property type="project" value="InterPro"/>
</dbReference>
<feature type="transmembrane region" description="Helical" evidence="8">
    <location>
        <begin position="560"/>
        <end position="582"/>
    </location>
</feature>
<dbReference type="InterPro" id="IPR032394">
    <property type="entry name" value="Anoct_dimer"/>
</dbReference>
<evidence type="ECO:0000256" key="6">
    <source>
        <dbReference type="ARBA" id="ARBA00023136"/>
    </source>
</evidence>
<feature type="transmembrane region" description="Helical" evidence="8">
    <location>
        <begin position="264"/>
        <end position="284"/>
    </location>
</feature>
<feature type="transmembrane region" description="Helical" evidence="8">
    <location>
        <begin position="616"/>
        <end position="636"/>
    </location>
</feature>